<feature type="transmembrane region" description="Helical" evidence="5">
    <location>
        <begin position="193"/>
        <end position="213"/>
    </location>
</feature>
<sequence length="435" mass="43367">MAALASYRGLWSVTGPGFLLLAFLARLPAAMGVVGALTLVVTTTDSLTAAGIAAGALGVGSALGGPVVGSLADRYGQRLVGVAAALIDALAYAALLYSALSHAPLAVTAGAAALAGFATPQVGPLVRVRWAALLGDLPPGPNGRTARPGARTVAERQRLMPTAMSYEGTADETAYITGPALVGVLALTGHPTLPLIGAIALLVVAGTLFAVHPTAPPVLRVPSDAPRDRLTPDLWGLVAAMVFIGVVFGATQTGITALARDIGETGAGGLVYAVMGVGSIVAGLLTAALPTRFRVSLRYVVFAVALFVGAAPLLLVDSLGSAMAALAFLGVAVAPYLITGYVLAERITVARRAGAAMTLMASGAVAGNAVGSALSGVLADRYGYQGAFTVPVVAGLLAVLLAATTAPRLRRVLATLPPSPTPATALPTAVPAARR</sequence>
<dbReference type="PROSITE" id="PS50850">
    <property type="entry name" value="MFS"/>
    <property type="match status" value="1"/>
</dbReference>
<feature type="domain" description="Major facilitator superfamily (MFS) profile" evidence="6">
    <location>
        <begin position="233"/>
        <end position="435"/>
    </location>
</feature>
<feature type="transmembrane region" description="Helical" evidence="5">
    <location>
        <begin position="79"/>
        <end position="100"/>
    </location>
</feature>
<organism evidence="7 8">
    <name type="scientific">Longispora fulva</name>
    <dbReference type="NCBI Taxonomy" id="619741"/>
    <lineage>
        <taxon>Bacteria</taxon>
        <taxon>Bacillati</taxon>
        <taxon>Actinomycetota</taxon>
        <taxon>Actinomycetes</taxon>
        <taxon>Micromonosporales</taxon>
        <taxon>Micromonosporaceae</taxon>
        <taxon>Longispora</taxon>
    </lineage>
</organism>
<dbReference type="InterPro" id="IPR020846">
    <property type="entry name" value="MFS_dom"/>
</dbReference>
<comment type="subcellular location">
    <subcellularLocation>
        <location evidence="1">Cell membrane</location>
        <topology evidence="1">Multi-pass membrane protein</topology>
    </subcellularLocation>
</comment>
<reference evidence="7" key="1">
    <citation type="submission" date="2020-11" db="EMBL/GenBank/DDBJ databases">
        <title>Sequencing the genomes of 1000 actinobacteria strains.</title>
        <authorList>
            <person name="Klenk H.-P."/>
        </authorList>
    </citation>
    <scope>NUCLEOTIDE SEQUENCE</scope>
    <source>
        <strain evidence="7">DSM 45356</strain>
    </source>
</reference>
<evidence type="ECO:0000313" key="7">
    <source>
        <dbReference type="EMBL" id="MBG6141028.1"/>
    </source>
</evidence>
<dbReference type="GO" id="GO:0005886">
    <property type="term" value="C:plasma membrane"/>
    <property type="evidence" value="ECO:0007669"/>
    <property type="project" value="UniProtKB-SubCell"/>
</dbReference>
<dbReference type="RefSeq" id="WP_197007509.1">
    <property type="nucleotide sequence ID" value="NZ_BONS01000019.1"/>
</dbReference>
<protein>
    <submittedName>
        <fullName evidence="7">MFS family permease</fullName>
    </submittedName>
</protein>
<dbReference type="Pfam" id="PF07690">
    <property type="entry name" value="MFS_1"/>
    <property type="match status" value="1"/>
</dbReference>
<feature type="transmembrane region" description="Helical" evidence="5">
    <location>
        <begin position="47"/>
        <end position="72"/>
    </location>
</feature>
<dbReference type="EMBL" id="JADOUF010000001">
    <property type="protein sequence ID" value="MBG6141028.1"/>
    <property type="molecule type" value="Genomic_DNA"/>
</dbReference>
<proteinExistence type="predicted"/>
<keyword evidence="8" id="KW-1185">Reference proteome</keyword>
<dbReference type="InterPro" id="IPR011701">
    <property type="entry name" value="MFS"/>
</dbReference>
<feature type="transmembrane region" description="Helical" evidence="5">
    <location>
        <begin position="296"/>
        <end position="316"/>
    </location>
</feature>
<dbReference type="Proteomes" id="UP000622552">
    <property type="component" value="Unassembled WGS sequence"/>
</dbReference>
<feature type="transmembrane region" description="Helical" evidence="5">
    <location>
        <begin position="270"/>
        <end position="289"/>
    </location>
</feature>
<dbReference type="AlphaFoldDB" id="A0A8J7H452"/>
<keyword evidence="4 5" id="KW-0472">Membrane</keyword>
<accession>A0A8J7H452</accession>
<feature type="transmembrane region" description="Helical" evidence="5">
    <location>
        <begin position="322"/>
        <end position="344"/>
    </location>
</feature>
<dbReference type="GO" id="GO:0022857">
    <property type="term" value="F:transmembrane transporter activity"/>
    <property type="evidence" value="ECO:0007669"/>
    <property type="project" value="InterPro"/>
</dbReference>
<feature type="transmembrane region" description="Helical" evidence="5">
    <location>
        <begin position="384"/>
        <end position="403"/>
    </location>
</feature>
<evidence type="ECO:0000256" key="1">
    <source>
        <dbReference type="ARBA" id="ARBA00004651"/>
    </source>
</evidence>
<evidence type="ECO:0000313" key="8">
    <source>
        <dbReference type="Proteomes" id="UP000622552"/>
    </source>
</evidence>
<feature type="transmembrane region" description="Helical" evidence="5">
    <location>
        <begin position="18"/>
        <end position="41"/>
    </location>
</feature>
<evidence type="ECO:0000256" key="5">
    <source>
        <dbReference type="SAM" id="Phobius"/>
    </source>
</evidence>
<name>A0A8J7H452_9ACTN</name>
<dbReference type="Gene3D" id="1.20.1250.20">
    <property type="entry name" value="MFS general substrate transporter like domains"/>
    <property type="match status" value="1"/>
</dbReference>
<evidence type="ECO:0000256" key="2">
    <source>
        <dbReference type="ARBA" id="ARBA00022692"/>
    </source>
</evidence>
<comment type="caution">
    <text evidence="7">The sequence shown here is derived from an EMBL/GenBank/DDBJ whole genome shotgun (WGS) entry which is preliminary data.</text>
</comment>
<gene>
    <name evidence="7" type="ORF">IW245_007222</name>
</gene>
<evidence type="ECO:0000259" key="6">
    <source>
        <dbReference type="PROSITE" id="PS50850"/>
    </source>
</evidence>
<evidence type="ECO:0000256" key="4">
    <source>
        <dbReference type="ARBA" id="ARBA00023136"/>
    </source>
</evidence>
<dbReference type="InterPro" id="IPR036259">
    <property type="entry name" value="MFS_trans_sf"/>
</dbReference>
<dbReference type="PANTHER" id="PTHR23542:SF1">
    <property type="entry name" value="MAJOR FACILITATOR SUPERFAMILY (MFS) PROFILE DOMAIN-CONTAINING PROTEIN"/>
    <property type="match status" value="1"/>
</dbReference>
<feature type="transmembrane region" description="Helical" evidence="5">
    <location>
        <begin position="234"/>
        <end position="258"/>
    </location>
</feature>
<feature type="transmembrane region" description="Helical" evidence="5">
    <location>
        <begin position="356"/>
        <end position="378"/>
    </location>
</feature>
<dbReference type="PANTHER" id="PTHR23542">
    <property type="match status" value="1"/>
</dbReference>
<keyword evidence="2 5" id="KW-0812">Transmembrane</keyword>
<keyword evidence="3 5" id="KW-1133">Transmembrane helix</keyword>
<evidence type="ECO:0000256" key="3">
    <source>
        <dbReference type="ARBA" id="ARBA00022989"/>
    </source>
</evidence>
<dbReference type="SUPFAM" id="SSF103473">
    <property type="entry name" value="MFS general substrate transporter"/>
    <property type="match status" value="1"/>
</dbReference>